<keyword evidence="4" id="KW-1185">Reference proteome</keyword>
<dbReference type="Proteomes" id="UP000199702">
    <property type="component" value="Unassembled WGS sequence"/>
</dbReference>
<feature type="chain" id="PRO_5011628203" evidence="2">
    <location>
        <begin position="20"/>
        <end position="353"/>
    </location>
</feature>
<protein>
    <submittedName>
        <fullName evidence="3">Two component regulator propeller</fullName>
    </submittedName>
</protein>
<keyword evidence="2" id="KW-0732">Signal</keyword>
<organism evidence="3 4">
    <name type="scientific">Flavobacterium terrigena</name>
    <dbReference type="NCBI Taxonomy" id="402734"/>
    <lineage>
        <taxon>Bacteria</taxon>
        <taxon>Pseudomonadati</taxon>
        <taxon>Bacteroidota</taxon>
        <taxon>Flavobacteriia</taxon>
        <taxon>Flavobacteriales</taxon>
        <taxon>Flavobacteriaceae</taxon>
        <taxon>Flavobacterium</taxon>
    </lineage>
</organism>
<sequence length="353" mass="40121">MKKKFTLQFLLFAISFSFSQVKTTSHAVDIANIISKMDQNIRSIFQDRNGNYWFGTNAAGVYRYDGVTLTQYTIKDGLADNQVQSIQEDEMGYLWFGTGLFGVSCYDGKKFTTFTNKEILLLNKETDNKLKKEPNSLWFYAGGGAFFYTDNKLTYLPIGKTEDDIKNSQNAPKNLSRFSVYTILKDRKGNLWFGTQAAEVCRYDGKSFTWFTEKGLAGPAVLCLFEDRKGNIWMGNNGAGLFCYDGKTLTNFTQEKKLDNENFRVTGESKPGTLARIYSINQDYKGTLWIGTVDTGVWLYDGKTITNYTTNDGLTSNAINTIYKDHYENIWLGTDQDGICKFNGKTFTKFEVE</sequence>
<dbReference type="PANTHER" id="PTHR43547:SF2">
    <property type="entry name" value="HYBRID SIGNAL TRANSDUCTION HISTIDINE KINASE C"/>
    <property type="match status" value="1"/>
</dbReference>
<evidence type="ECO:0000313" key="3">
    <source>
        <dbReference type="EMBL" id="SEI43447.1"/>
    </source>
</evidence>
<gene>
    <name evidence="3" type="ORF">SAMN05660918_0551</name>
</gene>
<evidence type="ECO:0000256" key="1">
    <source>
        <dbReference type="ARBA" id="ARBA00022553"/>
    </source>
</evidence>
<dbReference type="PANTHER" id="PTHR43547">
    <property type="entry name" value="TWO-COMPONENT HISTIDINE KINASE"/>
    <property type="match status" value="1"/>
</dbReference>
<dbReference type="InterPro" id="IPR011110">
    <property type="entry name" value="Reg_prop"/>
</dbReference>
<dbReference type="Gene3D" id="2.130.10.10">
    <property type="entry name" value="YVTN repeat-like/Quinoprotein amine dehydrogenase"/>
    <property type="match status" value="3"/>
</dbReference>
<name>A0A1H6QTB1_9FLAO</name>
<dbReference type="SUPFAM" id="SSF63829">
    <property type="entry name" value="Calcium-dependent phosphotriesterase"/>
    <property type="match status" value="1"/>
</dbReference>
<dbReference type="RefSeq" id="WP_091307497.1">
    <property type="nucleotide sequence ID" value="NZ_CBCSJU010000001.1"/>
</dbReference>
<evidence type="ECO:0000256" key="2">
    <source>
        <dbReference type="SAM" id="SignalP"/>
    </source>
</evidence>
<dbReference type="STRING" id="402734.SAMN05660918_0551"/>
<dbReference type="AlphaFoldDB" id="A0A1H6QTB1"/>
<evidence type="ECO:0000313" key="4">
    <source>
        <dbReference type="Proteomes" id="UP000199702"/>
    </source>
</evidence>
<proteinExistence type="predicted"/>
<accession>A0A1H6QTB1</accession>
<dbReference type="Pfam" id="PF07494">
    <property type="entry name" value="Reg_prop"/>
    <property type="match status" value="6"/>
</dbReference>
<feature type="signal peptide" evidence="2">
    <location>
        <begin position="1"/>
        <end position="19"/>
    </location>
</feature>
<dbReference type="InterPro" id="IPR015943">
    <property type="entry name" value="WD40/YVTN_repeat-like_dom_sf"/>
</dbReference>
<dbReference type="GO" id="GO:0000155">
    <property type="term" value="F:phosphorelay sensor kinase activity"/>
    <property type="evidence" value="ECO:0007669"/>
    <property type="project" value="TreeGrafter"/>
</dbReference>
<dbReference type="EMBL" id="FNYA01000001">
    <property type="protein sequence ID" value="SEI43447.1"/>
    <property type="molecule type" value="Genomic_DNA"/>
</dbReference>
<keyword evidence="1" id="KW-0597">Phosphoprotein</keyword>
<reference evidence="4" key="1">
    <citation type="submission" date="2016-10" db="EMBL/GenBank/DDBJ databases">
        <authorList>
            <person name="Varghese N."/>
            <person name="Submissions S."/>
        </authorList>
    </citation>
    <scope>NUCLEOTIDE SEQUENCE [LARGE SCALE GENOMIC DNA]</scope>
    <source>
        <strain evidence="4">DSM 17934</strain>
    </source>
</reference>
<dbReference type="OrthoDB" id="799853at2"/>